<dbReference type="PANTHER" id="PTHR43798">
    <property type="entry name" value="MONOACYLGLYCEROL LIPASE"/>
    <property type="match status" value="1"/>
</dbReference>
<keyword evidence="2" id="KW-0378">Hydrolase</keyword>
<dbReference type="InParanoid" id="C7QIT1"/>
<dbReference type="InterPro" id="IPR029058">
    <property type="entry name" value="AB_hydrolase_fold"/>
</dbReference>
<dbReference type="InterPro" id="IPR000073">
    <property type="entry name" value="AB_hydrolase_1"/>
</dbReference>
<dbReference type="SUPFAM" id="SSF53474">
    <property type="entry name" value="alpha/beta-Hydrolases"/>
    <property type="match status" value="1"/>
</dbReference>
<dbReference type="KEGG" id="cai:Caci_8158"/>
<reference evidence="2 3" key="1">
    <citation type="journal article" date="2009" name="Stand. Genomic Sci.">
        <title>Complete genome sequence of Catenulispora acidiphila type strain (ID 139908).</title>
        <authorList>
            <person name="Copeland A."/>
            <person name="Lapidus A."/>
            <person name="Glavina Del Rio T."/>
            <person name="Nolan M."/>
            <person name="Lucas S."/>
            <person name="Chen F."/>
            <person name="Tice H."/>
            <person name="Cheng J.F."/>
            <person name="Bruce D."/>
            <person name="Goodwin L."/>
            <person name="Pitluck S."/>
            <person name="Mikhailova N."/>
            <person name="Pati A."/>
            <person name="Ivanova N."/>
            <person name="Mavromatis K."/>
            <person name="Chen A."/>
            <person name="Palaniappan K."/>
            <person name="Chain P."/>
            <person name="Land M."/>
            <person name="Hauser L."/>
            <person name="Chang Y.J."/>
            <person name="Jeffries C.D."/>
            <person name="Chertkov O."/>
            <person name="Brettin T."/>
            <person name="Detter J.C."/>
            <person name="Han C."/>
            <person name="Ali Z."/>
            <person name="Tindall B.J."/>
            <person name="Goker M."/>
            <person name="Bristow J."/>
            <person name="Eisen J.A."/>
            <person name="Markowitz V."/>
            <person name="Hugenholtz P."/>
            <person name="Kyrpides N.C."/>
            <person name="Klenk H.P."/>
        </authorList>
    </citation>
    <scope>NUCLEOTIDE SEQUENCE [LARGE SCALE GENOMIC DNA]</scope>
    <source>
        <strain evidence="3">DSM 44928 / JCM 14897 / NBRC 102108 / NRRL B-24433 / ID139908</strain>
    </source>
</reference>
<evidence type="ECO:0000313" key="3">
    <source>
        <dbReference type="Proteomes" id="UP000000851"/>
    </source>
</evidence>
<protein>
    <submittedName>
        <fullName evidence="2">Alpha/beta hydrolase fold protein</fullName>
    </submittedName>
</protein>
<evidence type="ECO:0000313" key="2">
    <source>
        <dbReference type="EMBL" id="ACU76981.1"/>
    </source>
</evidence>
<dbReference type="Gene3D" id="3.40.50.1820">
    <property type="entry name" value="alpha/beta hydrolase"/>
    <property type="match status" value="1"/>
</dbReference>
<dbReference type="HOGENOM" id="CLU_020336_50_0_11"/>
<dbReference type="InterPro" id="IPR050266">
    <property type="entry name" value="AB_hydrolase_sf"/>
</dbReference>
<accession>C7QIT1</accession>
<dbReference type="GO" id="GO:0016787">
    <property type="term" value="F:hydrolase activity"/>
    <property type="evidence" value="ECO:0007669"/>
    <property type="project" value="UniProtKB-KW"/>
</dbReference>
<sequence>MATFTSYDGTDLSYREEGAGDPLVCLPGGPLLSSTYFLDLGGLPASRRLIMLEHRGTGASAVPQDPETYRIDRMVADVEALRVHLGLEQLDLLAHSAGANLAMLYATAHPDRVSRLTLITPGTRAVGFAPTPEAVREELLTRVGEPWYPAAWEALQRIEADEESDEDWDAITPTYYGAWTPAAQAHAALLLESDEEKQDLHFAKGAFDPEATIAALATLDLPILILAGARDPGPTPDRARELADLFPKAQVRFEIQAGAGHFPWVDDPAAFGAVVTDWLAEK</sequence>
<dbReference type="OrthoDB" id="9796770at2"/>
<evidence type="ECO:0000259" key="1">
    <source>
        <dbReference type="Pfam" id="PF00561"/>
    </source>
</evidence>
<dbReference type="Pfam" id="PF00561">
    <property type="entry name" value="Abhydrolase_1"/>
    <property type="match status" value="1"/>
</dbReference>
<gene>
    <name evidence="2" type="ordered locus">Caci_8158</name>
</gene>
<organism evidence="2 3">
    <name type="scientific">Catenulispora acidiphila (strain DSM 44928 / JCM 14897 / NBRC 102108 / NRRL B-24433 / ID139908)</name>
    <dbReference type="NCBI Taxonomy" id="479433"/>
    <lineage>
        <taxon>Bacteria</taxon>
        <taxon>Bacillati</taxon>
        <taxon>Actinomycetota</taxon>
        <taxon>Actinomycetes</taxon>
        <taxon>Catenulisporales</taxon>
        <taxon>Catenulisporaceae</taxon>
        <taxon>Catenulispora</taxon>
    </lineage>
</organism>
<keyword evidence="3" id="KW-1185">Reference proteome</keyword>
<proteinExistence type="predicted"/>
<dbReference type="GO" id="GO:0016020">
    <property type="term" value="C:membrane"/>
    <property type="evidence" value="ECO:0007669"/>
    <property type="project" value="TreeGrafter"/>
</dbReference>
<name>C7QIT1_CATAD</name>
<dbReference type="PANTHER" id="PTHR43798:SF33">
    <property type="entry name" value="HYDROLASE, PUTATIVE (AFU_ORTHOLOGUE AFUA_2G14860)-RELATED"/>
    <property type="match status" value="1"/>
</dbReference>
<dbReference type="AlphaFoldDB" id="C7QIT1"/>
<dbReference type="eggNOG" id="COG2267">
    <property type="taxonomic scope" value="Bacteria"/>
</dbReference>
<dbReference type="RefSeq" id="WP_015796706.1">
    <property type="nucleotide sequence ID" value="NC_013131.1"/>
</dbReference>
<feature type="domain" description="AB hydrolase-1" evidence="1">
    <location>
        <begin position="22"/>
        <end position="267"/>
    </location>
</feature>
<dbReference type="Proteomes" id="UP000000851">
    <property type="component" value="Chromosome"/>
</dbReference>
<dbReference type="EMBL" id="CP001700">
    <property type="protein sequence ID" value="ACU76981.1"/>
    <property type="molecule type" value="Genomic_DNA"/>
</dbReference>
<dbReference type="STRING" id="479433.Caci_8158"/>